<dbReference type="SUPFAM" id="SSF50486">
    <property type="entry name" value="FMT C-terminal domain-like"/>
    <property type="match status" value="1"/>
</dbReference>
<dbReference type="InterPro" id="IPR020806">
    <property type="entry name" value="PKS_PP-bd"/>
</dbReference>
<dbReference type="GO" id="GO:0005737">
    <property type="term" value="C:cytoplasm"/>
    <property type="evidence" value="ECO:0007669"/>
    <property type="project" value="TreeGrafter"/>
</dbReference>
<organism evidence="4 5">
    <name type="scientific">Microvirga makkahensis</name>
    <dbReference type="NCBI Taxonomy" id="1128670"/>
    <lineage>
        <taxon>Bacteria</taxon>
        <taxon>Pseudomonadati</taxon>
        <taxon>Pseudomonadota</taxon>
        <taxon>Alphaproteobacteria</taxon>
        <taxon>Hyphomicrobiales</taxon>
        <taxon>Methylobacteriaceae</taxon>
        <taxon>Microvirga</taxon>
    </lineage>
</organism>
<dbReference type="Gene3D" id="3.20.20.30">
    <property type="entry name" value="Luciferase-like domain"/>
    <property type="match status" value="1"/>
</dbReference>
<evidence type="ECO:0000256" key="2">
    <source>
        <dbReference type="ARBA" id="ARBA00022553"/>
    </source>
</evidence>
<sequence>MACALIGADTLLTECGELLLQAGHEIVAVVAGTQKVASWAAAKGLTVIDGTGPGWIDDLKGLSFDWLFSITHLAVLPSDVLALPRKGAINFHDGLLPRYAGLNTPAWTLMEGASTSGITWHLITQGIDEGDIIASRTFEIDPAETSLSINTRNFGLALDAFEELIEKLAGGIIEPIPQSRDVERVVYRRSDRPKALCLLDWSRPAQELERLVRALDFGPYSNPLGRAAIRHNGVALSVTRTALYPEVCGEPGDVVAILPEEIVVACGSGGLGLKALTSPAGAPVGVAQAVQDLRLSTGVRMDGLDDVLEPLTELGARLARHEQRRLRQLVGLEPVSLPWARTAASDHEPRFATYDVAVPAALSDMFGAQPAAALVAGFSIVLSRLSGKELFHLAAVDRTIVDDVALAGTLVSSWAPFEVKVNMSGDFIRAVAAAADEIDRVAGQGGFLASLVARDPDLSRRANSSALPFIPIGLRIDAAGQPDRTILAELVVNGSRCSLRIDDKLVAADDADLLVRCFEQALAGLCANPAAPVGQVDILGAELRKQMLVDWNARRTPVPDLLVHRVIEQQVDRSPDAVAVIFEDETITYGELDRRANQLAACLQSLGVAPDDLVGIHVERGIDLVVSMLAVLKAGGAYLPLDPAYPADRLQHMIADSSCQVILTSSNVAHALPSLTGNTARIVQVDGESATIGRFPTDRPDSAAMPGNLCYCIYTSGSTGLPKGVLIEHRNVINFFTGMDERVDRQLPATWFAVTSLSFDISVLELLYTLSRGFQVVIYRDRAAVPSVDRRLDAARPSSGIDFSLFYFSGCGAESDASGKYRLLLEGARWADANGFCAVWTPERHFHAFGGLYPEPSVTAAAVAAVTQNVSIRAGSVVLPLHHPVRVAEAWSVVDNLSNGRAGISIASGWQPDDFILMPENYAKSKDIMFRDAELVKRLWRGEKVAFAGPLGKDVEIQVLPRPVQPELPLWVTTAGNPETFEQAGRIGANLLTHLLGQSVEQLAPKIAAYRKARAEAGFDPDTGIVSLMLHTFVSDDEEAVREIVREPLKAYLGSSLSLLKHYAWTFPAFKKPRSGEAGGDELAGVADDERDAILEFAFLRYYETSGLFGTPESAARMVASLKGIGIDEIACLVDFGIDTDTVLANLPHLGRLQQQSQPASAVEASGTASVPALHLDQSLAAQLIRHRVTHLQCTPSMARLLTLDDRSQAALAKVANIFIGGEAFPVGLARELSELVDGGRITNMYGPTETTIWSTTWPLQGSGETVPIGTPIANNAIYILDAQRQPLPPGVPGELWIGGEGVARGYHQRPELSAERFVADPFRGAGARMYRTGDLAKWRRLGNGRGIVEFLGRVDHQVKIRGYRIELGEIEACLAQHPAVRECVVVARPGPAGDQQLVAFLSARTDHSADAAQIRAYLRNTLPEAMVPAHLVVLPSLPHTLNGKIDRKALPELAETRSIRTVAQEPLAPEGELERTVLAAWHTTLGDDTIRVDDNFFDVGGHSLLVVRLHRHLREILKRPIFLTDLYRFPTVRSFVQSISSNVPDAAAQQGIDRAARRRQNLQRRGAYH</sequence>
<dbReference type="InterPro" id="IPR005793">
    <property type="entry name" value="Formyl_trans_C"/>
</dbReference>
<dbReference type="Pfam" id="PF13193">
    <property type="entry name" value="AMP-binding_C"/>
    <property type="match status" value="1"/>
</dbReference>
<reference evidence="4 5" key="1">
    <citation type="submission" date="2019-12" db="EMBL/GenBank/DDBJ databases">
        <authorList>
            <person name="Yuan C.-G."/>
        </authorList>
    </citation>
    <scope>NUCLEOTIDE SEQUENCE [LARGE SCALE GENOMIC DNA]</scope>
    <source>
        <strain evidence="4 5">KCTC 23863</strain>
    </source>
</reference>
<dbReference type="InterPro" id="IPR000873">
    <property type="entry name" value="AMP-dep_synth/lig_dom"/>
</dbReference>
<dbReference type="Gene3D" id="3.40.50.980">
    <property type="match status" value="2"/>
</dbReference>
<gene>
    <name evidence="4" type="ORF">GR328_20250</name>
</gene>
<dbReference type="Gene3D" id="3.30.559.30">
    <property type="entry name" value="Nonribosomal peptide synthetase, condensation domain"/>
    <property type="match status" value="1"/>
</dbReference>
<dbReference type="InterPro" id="IPR025110">
    <property type="entry name" value="AMP-bd_C"/>
</dbReference>
<dbReference type="Pfam" id="PF02911">
    <property type="entry name" value="Formyl_trans_C"/>
    <property type="match status" value="1"/>
</dbReference>
<dbReference type="CDD" id="cd05930">
    <property type="entry name" value="A_NRPS"/>
    <property type="match status" value="1"/>
</dbReference>
<dbReference type="NCBIfam" id="TIGR04020">
    <property type="entry name" value="seco_metab_LLM"/>
    <property type="match status" value="1"/>
</dbReference>
<dbReference type="PANTHER" id="PTHR45527:SF1">
    <property type="entry name" value="FATTY ACID SYNTHASE"/>
    <property type="match status" value="1"/>
</dbReference>
<dbReference type="SUPFAM" id="SSF47336">
    <property type="entry name" value="ACP-like"/>
    <property type="match status" value="1"/>
</dbReference>
<dbReference type="SUPFAM" id="SSF51679">
    <property type="entry name" value="Bacterial luciferase-like"/>
    <property type="match status" value="1"/>
</dbReference>
<reference evidence="4 5" key="2">
    <citation type="submission" date="2020-01" db="EMBL/GenBank/DDBJ databases">
        <title>Microvirga sp. nov., an arsenate reduction bacterium isolated from Tibet hotspring sediments.</title>
        <authorList>
            <person name="Xian W.-D."/>
            <person name="Li W.-J."/>
        </authorList>
    </citation>
    <scope>NUCLEOTIDE SEQUENCE [LARGE SCALE GENOMIC DNA]</scope>
    <source>
        <strain evidence="4 5">KCTC 23863</strain>
    </source>
</reference>
<dbReference type="InterPro" id="IPR011251">
    <property type="entry name" value="Luciferase-like_dom"/>
</dbReference>
<dbReference type="FunFam" id="3.30.300.30:FF:000010">
    <property type="entry name" value="Enterobactin synthetase component F"/>
    <property type="match status" value="1"/>
</dbReference>
<dbReference type="SUPFAM" id="SSF52777">
    <property type="entry name" value="CoA-dependent acyltransferases"/>
    <property type="match status" value="1"/>
</dbReference>
<dbReference type="InterPro" id="IPR036477">
    <property type="entry name" value="Formyl_transf_N_sf"/>
</dbReference>
<keyword evidence="2" id="KW-0597">Phosphoprotein</keyword>
<proteinExistence type="predicted"/>
<dbReference type="InterPro" id="IPR011034">
    <property type="entry name" value="Formyl_transferase-like_C_sf"/>
</dbReference>
<keyword evidence="1" id="KW-0596">Phosphopantetheine</keyword>
<dbReference type="Gene3D" id="3.40.50.12230">
    <property type="match status" value="1"/>
</dbReference>
<dbReference type="Proteomes" id="UP000436483">
    <property type="component" value="Unassembled WGS sequence"/>
</dbReference>
<dbReference type="GO" id="GO:0043041">
    <property type="term" value="P:amino acid activation for nonribosomal peptide biosynthetic process"/>
    <property type="evidence" value="ECO:0007669"/>
    <property type="project" value="TreeGrafter"/>
</dbReference>
<dbReference type="GO" id="GO:0044550">
    <property type="term" value="P:secondary metabolite biosynthetic process"/>
    <property type="evidence" value="ECO:0007669"/>
    <property type="project" value="TreeGrafter"/>
</dbReference>
<dbReference type="SMART" id="SM00823">
    <property type="entry name" value="PKS_PP"/>
    <property type="match status" value="1"/>
</dbReference>
<dbReference type="Gene3D" id="3.40.50.12780">
    <property type="entry name" value="N-terminal domain of ligase-like"/>
    <property type="match status" value="1"/>
</dbReference>
<accession>A0A7X3SQN5</accession>
<dbReference type="Pfam" id="PF00501">
    <property type="entry name" value="AMP-binding"/>
    <property type="match status" value="2"/>
</dbReference>
<keyword evidence="5" id="KW-1185">Reference proteome</keyword>
<dbReference type="InterPro" id="IPR045851">
    <property type="entry name" value="AMP-bd_C_sf"/>
</dbReference>
<evidence type="ECO:0000313" key="5">
    <source>
        <dbReference type="Proteomes" id="UP000436483"/>
    </source>
</evidence>
<evidence type="ECO:0000256" key="1">
    <source>
        <dbReference type="ARBA" id="ARBA00022450"/>
    </source>
</evidence>
<dbReference type="InterPro" id="IPR009081">
    <property type="entry name" value="PP-bd_ACP"/>
</dbReference>
<dbReference type="InterPro" id="IPR042099">
    <property type="entry name" value="ANL_N_sf"/>
</dbReference>
<dbReference type="EMBL" id="WURB01000020">
    <property type="protein sequence ID" value="MXQ13746.1"/>
    <property type="molecule type" value="Genomic_DNA"/>
</dbReference>
<dbReference type="FunFam" id="2.30.38.10:FF:000001">
    <property type="entry name" value="Non-ribosomal peptide synthetase PvdI"/>
    <property type="match status" value="1"/>
</dbReference>
<dbReference type="InterPro" id="IPR024011">
    <property type="entry name" value="Biosynth_lucif-like_mOase_dom"/>
</dbReference>
<dbReference type="InterPro" id="IPR036661">
    <property type="entry name" value="Luciferase-like_sf"/>
</dbReference>
<dbReference type="Gene3D" id="3.30.300.30">
    <property type="match status" value="1"/>
</dbReference>
<dbReference type="FunFam" id="3.40.50.980:FF:000001">
    <property type="entry name" value="Non-ribosomal peptide synthetase"/>
    <property type="match status" value="1"/>
</dbReference>
<protein>
    <submittedName>
        <fullName evidence="4">LLM class flavin-dependent oxidoreductase</fullName>
    </submittedName>
</protein>
<dbReference type="PANTHER" id="PTHR45527">
    <property type="entry name" value="NONRIBOSOMAL PEPTIDE SYNTHETASE"/>
    <property type="match status" value="1"/>
</dbReference>
<dbReference type="RefSeq" id="WP_160887054.1">
    <property type="nucleotide sequence ID" value="NZ_WURB01000020.1"/>
</dbReference>
<name>A0A7X3SQN5_9HYPH</name>
<dbReference type="Gene3D" id="1.10.1200.10">
    <property type="entry name" value="ACP-like"/>
    <property type="match status" value="1"/>
</dbReference>
<evidence type="ECO:0000313" key="4">
    <source>
        <dbReference type="EMBL" id="MXQ13746.1"/>
    </source>
</evidence>
<dbReference type="SUPFAM" id="SSF56801">
    <property type="entry name" value="Acetyl-CoA synthetase-like"/>
    <property type="match status" value="2"/>
</dbReference>
<evidence type="ECO:0000259" key="3">
    <source>
        <dbReference type="PROSITE" id="PS50075"/>
    </source>
</evidence>
<dbReference type="Pfam" id="PF00550">
    <property type="entry name" value="PP-binding"/>
    <property type="match status" value="1"/>
</dbReference>
<dbReference type="GO" id="GO:0016705">
    <property type="term" value="F:oxidoreductase activity, acting on paired donors, with incorporation or reduction of molecular oxygen"/>
    <property type="evidence" value="ECO:0007669"/>
    <property type="project" value="InterPro"/>
</dbReference>
<dbReference type="InterPro" id="IPR002376">
    <property type="entry name" value="Formyl_transf_N"/>
</dbReference>
<dbReference type="Pfam" id="PF00296">
    <property type="entry name" value="Bac_luciferase"/>
    <property type="match status" value="1"/>
</dbReference>
<dbReference type="PROSITE" id="PS50075">
    <property type="entry name" value="CARRIER"/>
    <property type="match status" value="1"/>
</dbReference>
<dbReference type="InterPro" id="IPR036736">
    <property type="entry name" value="ACP-like_sf"/>
</dbReference>
<comment type="caution">
    <text evidence="4">The sequence shown here is derived from an EMBL/GenBank/DDBJ whole genome shotgun (WGS) entry which is preliminary data.</text>
</comment>
<dbReference type="Pfam" id="PF00551">
    <property type="entry name" value="Formyl_trans_N"/>
    <property type="match status" value="1"/>
</dbReference>
<feature type="domain" description="Carrier" evidence="3">
    <location>
        <begin position="1469"/>
        <end position="1544"/>
    </location>
</feature>
<dbReference type="GO" id="GO:0031177">
    <property type="term" value="F:phosphopantetheine binding"/>
    <property type="evidence" value="ECO:0007669"/>
    <property type="project" value="InterPro"/>
</dbReference>
<dbReference type="SUPFAM" id="SSF53328">
    <property type="entry name" value="Formyltransferase"/>
    <property type="match status" value="1"/>
</dbReference>
<dbReference type="OrthoDB" id="9803968at2"/>